<feature type="transmembrane region" description="Helical" evidence="1">
    <location>
        <begin position="105"/>
        <end position="125"/>
    </location>
</feature>
<keyword evidence="1" id="KW-0812">Transmembrane</keyword>
<organism evidence="2 3">
    <name type="scientific">Halocynthiibacter styelae</name>
    <dbReference type="NCBI Taxonomy" id="2761955"/>
    <lineage>
        <taxon>Bacteria</taxon>
        <taxon>Pseudomonadati</taxon>
        <taxon>Pseudomonadota</taxon>
        <taxon>Alphaproteobacteria</taxon>
        <taxon>Rhodobacterales</taxon>
        <taxon>Paracoccaceae</taxon>
        <taxon>Halocynthiibacter</taxon>
    </lineage>
</organism>
<dbReference type="EMBL" id="JADCKQ010000002">
    <property type="protein sequence ID" value="MBI1492526.1"/>
    <property type="molecule type" value="Genomic_DNA"/>
</dbReference>
<proteinExistence type="predicted"/>
<comment type="caution">
    <text evidence="2">The sequence shown here is derived from an EMBL/GenBank/DDBJ whole genome shotgun (WGS) entry which is preliminary data.</text>
</comment>
<evidence type="ECO:0000256" key="1">
    <source>
        <dbReference type="SAM" id="Phobius"/>
    </source>
</evidence>
<dbReference type="RefSeq" id="WP_228847450.1">
    <property type="nucleotide sequence ID" value="NZ_JADCKQ010000002.1"/>
</dbReference>
<evidence type="ECO:0000313" key="3">
    <source>
        <dbReference type="Proteomes" id="UP000640583"/>
    </source>
</evidence>
<keyword evidence="1" id="KW-1133">Transmembrane helix</keyword>
<protein>
    <submittedName>
        <fullName evidence="2">Uncharacterized protein</fullName>
    </submittedName>
</protein>
<keyword evidence="1" id="KW-0472">Membrane</keyword>
<reference evidence="2" key="1">
    <citation type="submission" date="2020-10" db="EMBL/GenBank/DDBJ databases">
        <title>Paenihalocynthiibacter styelae gen. nov., sp. nov., isolated from stalked sea squirt Styela clava.</title>
        <authorList>
            <person name="Kim Y.-O."/>
            <person name="Yoon J.-H."/>
        </authorList>
    </citation>
    <scope>NUCLEOTIDE SEQUENCE</scope>
    <source>
        <strain evidence="2">MYP1-1</strain>
    </source>
</reference>
<gene>
    <name evidence="2" type="ORF">H1D41_02630</name>
</gene>
<name>A0A8J7ILH5_9RHOB</name>
<keyword evidence="3" id="KW-1185">Reference proteome</keyword>
<dbReference type="AlphaFoldDB" id="A0A8J7ILH5"/>
<evidence type="ECO:0000313" key="2">
    <source>
        <dbReference type="EMBL" id="MBI1492526.1"/>
    </source>
</evidence>
<accession>A0A8J7ILH5</accession>
<dbReference type="Proteomes" id="UP000640583">
    <property type="component" value="Unassembled WGS sequence"/>
</dbReference>
<sequence length="347" mass="38005">MRTALKEYDRLEATGLWRETPEAQLREVIISFGNASLSLSNQAEMALTHWSLAAIRRTNKGKMPAIYAPDEDASETLEVSDEDMVAAIDKVLAAIERRSPRPGRLRRAVVGCGLVALLAGTVFWLPDAVRQQATRLLPAISRAQIGDELLSEIRHLAGNLCESPGGTRSLHTLRMRLDLPPPDHPDPALRRIVVLRSGVQDSLSLPGGIILLNRSVVEDHEDPAVSAGFVIAEDLRRSGHDPIRDMLSYLDLSASLRLLTTGMISKEDLREWAEHIVTQPRPAVADATLLTAFSESAVPASPYAWAIDPTGEATLGLIEADPWPGQDTRLVLSDDDWVRLQTICTDT</sequence>